<feature type="domain" description="Ig-like" evidence="2">
    <location>
        <begin position="86"/>
        <end position="159"/>
    </location>
</feature>
<dbReference type="GO" id="GO:0005615">
    <property type="term" value="C:extracellular space"/>
    <property type="evidence" value="ECO:0007669"/>
    <property type="project" value="TreeGrafter"/>
</dbReference>
<dbReference type="PANTHER" id="PTHR16675:SF237">
    <property type="entry name" value="MHC CLASS I ANTIGEN TRANSCRIPT VARIANT 1-RELATED"/>
    <property type="match status" value="1"/>
</dbReference>
<keyword evidence="1" id="KW-0325">Glycoprotein</keyword>
<organism evidence="3">
    <name type="scientific">Pundamilia nyererei</name>
    <dbReference type="NCBI Taxonomy" id="303518"/>
    <lineage>
        <taxon>Eukaryota</taxon>
        <taxon>Metazoa</taxon>
        <taxon>Chordata</taxon>
        <taxon>Craniata</taxon>
        <taxon>Vertebrata</taxon>
        <taxon>Euteleostomi</taxon>
        <taxon>Actinopterygii</taxon>
        <taxon>Neopterygii</taxon>
        <taxon>Teleostei</taxon>
        <taxon>Neoteleostei</taxon>
        <taxon>Acanthomorphata</taxon>
        <taxon>Ovalentaria</taxon>
        <taxon>Cichlomorphae</taxon>
        <taxon>Cichliformes</taxon>
        <taxon>Cichlidae</taxon>
        <taxon>African cichlids</taxon>
        <taxon>Pseudocrenilabrinae</taxon>
        <taxon>Haplochromini</taxon>
        <taxon>Pundamilia</taxon>
    </lineage>
</organism>
<dbReference type="InterPro" id="IPR007110">
    <property type="entry name" value="Ig-like_dom"/>
</dbReference>
<dbReference type="InterPro" id="IPR036179">
    <property type="entry name" value="Ig-like_dom_sf"/>
</dbReference>
<dbReference type="AlphaFoldDB" id="A0A3B4HCQ4"/>
<name>A0A3B4HCQ4_9CICH</name>
<reference evidence="3" key="1">
    <citation type="submission" date="2023-09" db="UniProtKB">
        <authorList>
            <consortium name="Ensembl"/>
        </authorList>
    </citation>
    <scope>IDENTIFICATION</scope>
</reference>
<dbReference type="STRING" id="303518.ENSPNYP00000031641"/>
<evidence type="ECO:0000256" key="1">
    <source>
        <dbReference type="ARBA" id="ARBA00023180"/>
    </source>
</evidence>
<protein>
    <recommendedName>
        <fullName evidence="2">Ig-like domain-containing protein</fullName>
    </recommendedName>
</protein>
<dbReference type="InterPro" id="IPR003597">
    <property type="entry name" value="Ig_C1-set"/>
</dbReference>
<dbReference type="PANTHER" id="PTHR16675">
    <property type="entry name" value="MHC CLASS I-RELATED"/>
    <property type="match status" value="1"/>
</dbReference>
<proteinExistence type="predicted"/>
<dbReference type="InterPro" id="IPR050208">
    <property type="entry name" value="MHC_class-I_related"/>
</dbReference>
<evidence type="ECO:0000259" key="2">
    <source>
        <dbReference type="PROSITE" id="PS50835"/>
    </source>
</evidence>
<dbReference type="GO" id="GO:0009897">
    <property type="term" value="C:external side of plasma membrane"/>
    <property type="evidence" value="ECO:0007669"/>
    <property type="project" value="TreeGrafter"/>
</dbReference>
<dbReference type="Pfam" id="PF07654">
    <property type="entry name" value="C1-set"/>
    <property type="match status" value="1"/>
</dbReference>
<sequence>MMVNCRLDLHDMHINVCGFKRMIDITGHNFLPEVQFLCHYDRRPPRVSPPLASPFPYPPAGLHHLLMLLNLWKLLSLLQKTPSSPVSCHATGFYPDRAMMFWSKDGEELHEGVDHREILPNNDETFQLSVDLNVSSVTPEDWRRYDCVFQLSDDEHNLTITKLNKAAIRSNWGKNKKNNNEGERNTLLILFSDTVNCL</sequence>
<dbReference type="GO" id="GO:0006955">
    <property type="term" value="P:immune response"/>
    <property type="evidence" value="ECO:0007669"/>
    <property type="project" value="TreeGrafter"/>
</dbReference>
<dbReference type="InterPro" id="IPR013783">
    <property type="entry name" value="Ig-like_fold"/>
</dbReference>
<dbReference type="PROSITE" id="PS50835">
    <property type="entry name" value="IG_LIKE"/>
    <property type="match status" value="1"/>
</dbReference>
<dbReference type="SMART" id="SM00407">
    <property type="entry name" value="IGc1"/>
    <property type="match status" value="1"/>
</dbReference>
<dbReference type="Ensembl" id="ENSPNYT00000032400.1">
    <property type="protein sequence ID" value="ENSPNYP00000031641.1"/>
    <property type="gene ID" value="ENSPNYG00000023869.1"/>
</dbReference>
<dbReference type="GeneTree" id="ENSGT00940000176187"/>
<accession>A0A3B4HCQ4</accession>
<dbReference type="SUPFAM" id="SSF48726">
    <property type="entry name" value="Immunoglobulin"/>
    <property type="match status" value="1"/>
</dbReference>
<evidence type="ECO:0000313" key="3">
    <source>
        <dbReference type="Ensembl" id="ENSPNYP00000031641.1"/>
    </source>
</evidence>
<dbReference type="Gene3D" id="2.60.40.10">
    <property type="entry name" value="Immunoglobulins"/>
    <property type="match status" value="1"/>
</dbReference>